<dbReference type="GO" id="GO:0003964">
    <property type="term" value="F:RNA-directed DNA polymerase activity"/>
    <property type="evidence" value="ECO:0007669"/>
    <property type="project" value="UniProtKB-KW"/>
</dbReference>
<keyword evidence="10" id="KW-0732">Signal</keyword>
<sequence>MTRPARPARLIALALARAMLAGPPSTAGLAARMRRCLGDVAAPWIPPLAARCAALPHLQWLRLEARGLATLIERDEGFTKATTAGAESPPYVRHYLLREAAPMALPPLALRTCALPAWPHTGALAAGLALTPAGLWRLTRPAAWQRRTPLGEQHYRSHLLRKRSGGWRLLEAPEPYLKAVQRRLLATLLDAIPPHEAACGYVRGRSVLDHARAHQGQAVLLRFDLRDFFASVRAARVHALFAALGYPQTVARDLTALCTVATPEPVLLRLRAEGGLSFEQAQKLRDPHLPQGAPSSPALANLCAFGLDLRLQGLATSLGAKYTRYADDLVFSGPASLRAAAARIEAWVGRIAREEGFALNHRKSRCLPASQRQSACGVVVNERTNLPRDEFDRLKAVLHNCVRLGPASQNRDGRADWRAHLQGRIGWAAQLNPTKAERLQRLFSRIDWN</sequence>
<gene>
    <name evidence="12" type="ORF">SNE35_11340</name>
</gene>
<evidence type="ECO:0000256" key="2">
    <source>
        <dbReference type="ARBA" id="ARBA00022679"/>
    </source>
</evidence>
<feature type="signal peptide" evidence="10">
    <location>
        <begin position="1"/>
        <end position="27"/>
    </location>
</feature>
<keyword evidence="6 12" id="KW-0695">RNA-directed DNA polymerase</keyword>
<accession>A0ABU5DFP3</accession>
<dbReference type="Proteomes" id="UP001285263">
    <property type="component" value="Unassembled WGS sequence"/>
</dbReference>
<dbReference type="PROSITE" id="PS50878">
    <property type="entry name" value="RT_POL"/>
    <property type="match status" value="1"/>
</dbReference>
<dbReference type="EMBL" id="JAXCLA010000003">
    <property type="protein sequence ID" value="MDY0745108.1"/>
    <property type="molecule type" value="Genomic_DNA"/>
</dbReference>
<dbReference type="EC" id="2.7.7.49" evidence="1"/>
<dbReference type="RefSeq" id="WP_320423009.1">
    <property type="nucleotide sequence ID" value="NZ_JAXCLA010000003.1"/>
</dbReference>
<keyword evidence="2 12" id="KW-0808">Transferase</keyword>
<feature type="chain" id="PRO_5046198667" description="RNA-directed DNA polymerase" evidence="10">
    <location>
        <begin position="28"/>
        <end position="449"/>
    </location>
</feature>
<evidence type="ECO:0000256" key="10">
    <source>
        <dbReference type="SAM" id="SignalP"/>
    </source>
</evidence>
<comment type="similarity">
    <text evidence="8">Belongs to the bacterial reverse transcriptase family.</text>
</comment>
<protein>
    <recommendedName>
        <fullName evidence="1">RNA-directed DNA polymerase</fullName>
        <ecNumber evidence="1">2.7.7.49</ecNumber>
    </recommendedName>
</protein>
<comment type="caution">
    <text evidence="12">The sequence shown here is derived from an EMBL/GenBank/DDBJ whole genome shotgun (WGS) entry which is preliminary data.</text>
</comment>
<dbReference type="PANTHER" id="PTHR34047">
    <property type="entry name" value="NUCLEAR INTRON MATURASE 1, MITOCHONDRIAL-RELATED"/>
    <property type="match status" value="1"/>
</dbReference>
<dbReference type="PRINTS" id="PR00866">
    <property type="entry name" value="RNADNAPOLMS"/>
</dbReference>
<evidence type="ECO:0000256" key="3">
    <source>
        <dbReference type="ARBA" id="ARBA00022695"/>
    </source>
</evidence>
<keyword evidence="3 12" id="KW-0548">Nucleotidyltransferase</keyword>
<evidence type="ECO:0000256" key="1">
    <source>
        <dbReference type="ARBA" id="ARBA00012493"/>
    </source>
</evidence>
<evidence type="ECO:0000256" key="9">
    <source>
        <dbReference type="ARBA" id="ARBA00048173"/>
    </source>
</evidence>
<keyword evidence="13" id="KW-1185">Reference proteome</keyword>
<dbReference type="InterPro" id="IPR051083">
    <property type="entry name" value="GrpII_Intron_Splice-Mob/Def"/>
</dbReference>
<dbReference type="PANTHER" id="PTHR34047:SF7">
    <property type="entry name" value="RNA-DIRECTED DNA POLYMERASE"/>
    <property type="match status" value="1"/>
</dbReference>
<evidence type="ECO:0000259" key="11">
    <source>
        <dbReference type="PROSITE" id="PS50878"/>
    </source>
</evidence>
<dbReference type="CDD" id="cd03487">
    <property type="entry name" value="RT_Bac_retron_II"/>
    <property type="match status" value="1"/>
</dbReference>
<evidence type="ECO:0000256" key="8">
    <source>
        <dbReference type="ARBA" id="ARBA00034120"/>
    </source>
</evidence>
<evidence type="ECO:0000256" key="5">
    <source>
        <dbReference type="ARBA" id="ARBA00022842"/>
    </source>
</evidence>
<dbReference type="InterPro" id="IPR000477">
    <property type="entry name" value="RT_dom"/>
</dbReference>
<evidence type="ECO:0000313" key="13">
    <source>
        <dbReference type="Proteomes" id="UP001285263"/>
    </source>
</evidence>
<proteinExistence type="inferred from homology"/>
<dbReference type="InterPro" id="IPR000123">
    <property type="entry name" value="Reverse_transcriptase_msDNA"/>
</dbReference>
<dbReference type="Pfam" id="PF00078">
    <property type="entry name" value="RVT_1"/>
    <property type="match status" value="1"/>
</dbReference>
<keyword evidence="7" id="KW-0051">Antiviral defense</keyword>
<evidence type="ECO:0000313" key="12">
    <source>
        <dbReference type="EMBL" id="MDY0745108.1"/>
    </source>
</evidence>
<dbReference type="SUPFAM" id="SSF56672">
    <property type="entry name" value="DNA/RNA polymerases"/>
    <property type="match status" value="1"/>
</dbReference>
<feature type="domain" description="Reverse transcriptase" evidence="11">
    <location>
        <begin position="141"/>
        <end position="380"/>
    </location>
</feature>
<organism evidence="12 13">
    <name type="scientific">Roseateles agri</name>
    <dbReference type="NCBI Taxonomy" id="3098619"/>
    <lineage>
        <taxon>Bacteria</taxon>
        <taxon>Pseudomonadati</taxon>
        <taxon>Pseudomonadota</taxon>
        <taxon>Betaproteobacteria</taxon>
        <taxon>Burkholderiales</taxon>
        <taxon>Sphaerotilaceae</taxon>
        <taxon>Roseateles</taxon>
    </lineage>
</organism>
<comment type="catalytic activity">
    <reaction evidence="9">
        <text>DNA(n) + a 2'-deoxyribonucleoside 5'-triphosphate = DNA(n+1) + diphosphate</text>
        <dbReference type="Rhea" id="RHEA:22508"/>
        <dbReference type="Rhea" id="RHEA-COMP:17339"/>
        <dbReference type="Rhea" id="RHEA-COMP:17340"/>
        <dbReference type="ChEBI" id="CHEBI:33019"/>
        <dbReference type="ChEBI" id="CHEBI:61560"/>
        <dbReference type="ChEBI" id="CHEBI:173112"/>
        <dbReference type="EC" id="2.7.7.49"/>
    </reaction>
</comment>
<evidence type="ECO:0000256" key="4">
    <source>
        <dbReference type="ARBA" id="ARBA00022723"/>
    </source>
</evidence>
<dbReference type="InterPro" id="IPR043502">
    <property type="entry name" value="DNA/RNA_pol_sf"/>
</dbReference>
<evidence type="ECO:0000256" key="7">
    <source>
        <dbReference type="ARBA" id="ARBA00023118"/>
    </source>
</evidence>
<reference evidence="12 13" key="1">
    <citation type="submission" date="2023-11" db="EMBL/GenBank/DDBJ databases">
        <title>Paucibacter sp. nov., isolated from fresh soil in Korea.</title>
        <authorList>
            <person name="Le N.T.T."/>
        </authorList>
    </citation>
    <scope>NUCLEOTIDE SEQUENCE [LARGE SCALE GENOMIC DNA]</scope>
    <source>
        <strain evidence="12 13">R3-3</strain>
    </source>
</reference>
<keyword evidence="5" id="KW-0460">Magnesium</keyword>
<keyword evidence="4" id="KW-0479">Metal-binding</keyword>
<evidence type="ECO:0000256" key="6">
    <source>
        <dbReference type="ARBA" id="ARBA00022918"/>
    </source>
</evidence>
<name>A0ABU5DFP3_9BURK</name>